<dbReference type="AlphaFoldDB" id="A0A2S2DT48"/>
<keyword evidence="2" id="KW-1185">Reference proteome</keyword>
<evidence type="ECO:0000313" key="1">
    <source>
        <dbReference type="EMBL" id="AWL08571.1"/>
    </source>
</evidence>
<dbReference type="EMBL" id="CP029346">
    <property type="protein sequence ID" value="AWL08571.1"/>
    <property type="molecule type" value="Genomic_DNA"/>
</dbReference>
<dbReference type="OrthoDB" id="966054at2"/>
<evidence type="ECO:0000313" key="2">
    <source>
        <dbReference type="Proteomes" id="UP000245468"/>
    </source>
</evidence>
<dbReference type="KEGG" id="psez:HME7025_00699"/>
<name>A0A2S2DT48_9BACT</name>
<sequence>MQKKVNFFQLFLFLPVLFWLVANPISLFSAGKKVVKTEKKIPSSKKNTSQETIVKAEQPVYQVSSNLQLDFPTDWSFQQITIPSFQETLHAFKLPIALPRAQILSILFTQFIATLAP</sequence>
<gene>
    <name evidence="1" type="ORF">HME7025_00699</name>
</gene>
<dbReference type="RefSeq" id="WP_109322316.1">
    <property type="nucleotide sequence ID" value="NZ_CP029346.1"/>
</dbReference>
<proteinExistence type="predicted"/>
<accession>A0A2S2DT48</accession>
<reference evidence="2" key="1">
    <citation type="submission" date="2018-05" db="EMBL/GenBank/DDBJ databases">
        <title>Pseudarcicella sp. HME7025 Genome sequencing and assembly.</title>
        <authorList>
            <person name="Kim H."/>
            <person name="Kang H."/>
            <person name="Joh K."/>
        </authorList>
    </citation>
    <scope>NUCLEOTIDE SEQUENCE [LARGE SCALE GENOMIC DNA]</scope>
    <source>
        <strain evidence="2">HME7025</strain>
    </source>
</reference>
<dbReference type="Proteomes" id="UP000245468">
    <property type="component" value="Chromosome"/>
</dbReference>
<organism evidence="1 2">
    <name type="scientific">Aquirufa nivalisilvae</name>
    <dbReference type="NCBI Taxonomy" id="2516557"/>
    <lineage>
        <taxon>Bacteria</taxon>
        <taxon>Pseudomonadati</taxon>
        <taxon>Bacteroidota</taxon>
        <taxon>Cytophagia</taxon>
        <taxon>Cytophagales</taxon>
        <taxon>Flectobacillaceae</taxon>
        <taxon>Aquirufa</taxon>
    </lineage>
</organism>
<protein>
    <submittedName>
        <fullName evidence="1">Uncharacterized protein</fullName>
    </submittedName>
</protein>